<keyword evidence="14" id="KW-1185">Reference proteome</keyword>
<keyword evidence="10 11" id="KW-0472">Membrane</keyword>
<keyword evidence="3 11" id="KW-0285">Flavoprotein</keyword>
<evidence type="ECO:0000313" key="14">
    <source>
        <dbReference type="Proteomes" id="UP000076874"/>
    </source>
</evidence>
<keyword evidence="6 11" id="KW-0274">FAD</keyword>
<dbReference type="GO" id="GO:0071949">
    <property type="term" value="F:FAD binding"/>
    <property type="evidence" value="ECO:0007669"/>
    <property type="project" value="InterPro"/>
</dbReference>
<evidence type="ECO:0000259" key="12">
    <source>
        <dbReference type="Pfam" id="PF01494"/>
    </source>
</evidence>
<evidence type="ECO:0000256" key="5">
    <source>
        <dbReference type="ARBA" id="ARBA00022792"/>
    </source>
</evidence>
<dbReference type="FunFam" id="3.50.50.60:FF:000245">
    <property type="entry name" value="Ubiquinone biosynthesis monooxygenase COQ6, mitochondrial"/>
    <property type="match status" value="1"/>
</dbReference>
<dbReference type="PROSITE" id="PS01304">
    <property type="entry name" value="UBIH"/>
    <property type="match status" value="1"/>
</dbReference>
<dbReference type="STRING" id="1081102.A0A167UXZ5"/>
<dbReference type="GO" id="GO:0031314">
    <property type="term" value="C:extrinsic component of mitochondrial inner membrane"/>
    <property type="evidence" value="ECO:0007669"/>
    <property type="project" value="UniProtKB-UniRule"/>
</dbReference>
<comment type="subunit">
    <text evidence="11">Component of a multi-subunit COQ enzyme complex, composed of at least COQ3, COQ4, COQ5, COQ6, COQ7 and COQ9.</text>
</comment>
<dbReference type="FunFam" id="3.50.50.60:FF:000021">
    <property type="entry name" value="Ubiquinone biosynthesis monooxygenase COQ6"/>
    <property type="match status" value="1"/>
</dbReference>
<dbReference type="InterPro" id="IPR002938">
    <property type="entry name" value="FAD-bd"/>
</dbReference>
<evidence type="ECO:0000256" key="2">
    <source>
        <dbReference type="ARBA" id="ARBA00005349"/>
    </source>
</evidence>
<evidence type="ECO:0000256" key="3">
    <source>
        <dbReference type="ARBA" id="ARBA00022630"/>
    </source>
</evidence>
<gene>
    <name evidence="11" type="primary">COQ6</name>
    <name evidence="13" type="ORF">SPI_04879</name>
</gene>
<comment type="function">
    <text evidence="11">FAD-dependent monooxygenase required for two non-consecutive steps during ubiquinone biosynthesis. Required for the C5-ring hydroxylation during ubiquinone biosynthesis by catalyzing the hydroxylation of 4-hydroxy-3-(all-trans-polyprenyl)benzoic acid to 3,4-dihydroxy-5-(all-trans-polyprenyl)benzoic acid. Also acts downstream of coq4, for the C1-hydroxylation during ubiquinone biosynthesis by catalyzing the hydroxylation of 2-methoxy-6-(all-trans-polyprenyl)phenol to 2-methoxy-6-(all-trans-polyprenyl)benzene-1,4-diol. The electrons required for the hydroxylation reaction are funneled indirectly to coq6 from NADPH via a ferredoxin/ferredoxin reductase system.</text>
</comment>
<keyword evidence="7 11" id="KW-0560">Oxidoreductase</keyword>
<evidence type="ECO:0000256" key="11">
    <source>
        <dbReference type="HAMAP-Rule" id="MF_03193"/>
    </source>
</evidence>
<dbReference type="EMBL" id="AZHD01000007">
    <property type="protein sequence ID" value="OAA62020.1"/>
    <property type="molecule type" value="Genomic_DNA"/>
</dbReference>
<evidence type="ECO:0000256" key="7">
    <source>
        <dbReference type="ARBA" id="ARBA00023002"/>
    </source>
</evidence>
<dbReference type="UniPathway" id="UPA00232"/>
<dbReference type="InterPro" id="IPR000689">
    <property type="entry name" value="UbQ_mOase_COQ6"/>
</dbReference>
<dbReference type="AlphaFoldDB" id="A0A167UXZ5"/>
<dbReference type="InterPro" id="IPR036188">
    <property type="entry name" value="FAD/NAD-bd_sf"/>
</dbReference>
<keyword evidence="5 11" id="KW-0999">Mitochondrion inner membrane</keyword>
<dbReference type="PANTHER" id="PTHR43876">
    <property type="entry name" value="UBIQUINONE BIOSYNTHESIS MONOOXYGENASE COQ6, MITOCHONDRIAL"/>
    <property type="match status" value="1"/>
</dbReference>
<comment type="caution">
    <text evidence="13">The sequence shown here is derived from an EMBL/GenBank/DDBJ whole genome shotgun (WGS) entry which is preliminary data.</text>
</comment>
<accession>A0A167UXZ5</accession>
<feature type="domain" description="FAD-binding" evidence="12">
    <location>
        <begin position="399"/>
        <end position="479"/>
    </location>
</feature>
<dbReference type="GO" id="GO:0120538">
    <property type="term" value="F:2-methoxy-6-polyprenolphenol 4-hydroxylase activity"/>
    <property type="evidence" value="ECO:0007669"/>
    <property type="project" value="UniProtKB-EC"/>
</dbReference>
<dbReference type="InterPro" id="IPR018168">
    <property type="entry name" value="Ubi_Hdrlase_CS"/>
</dbReference>
<keyword evidence="13" id="KW-0830">Ubiquinone</keyword>
<dbReference type="GO" id="GO:0106364">
    <property type="term" value="F:4-hydroxy-3-all-trans-polyprenylbenzoate oxygenase activity"/>
    <property type="evidence" value="ECO:0007669"/>
    <property type="project" value="UniProtKB-EC"/>
</dbReference>
<dbReference type="HAMAP" id="MF_03193">
    <property type="entry name" value="COQ6_monooxygenase"/>
    <property type="match status" value="1"/>
</dbReference>
<name>A0A167UXZ5_9HYPO</name>
<feature type="domain" description="FAD-binding" evidence="12">
    <location>
        <begin position="225"/>
        <end position="347"/>
    </location>
</feature>
<dbReference type="Gene3D" id="3.50.50.60">
    <property type="entry name" value="FAD/NAD(P)-binding domain"/>
    <property type="match status" value="2"/>
</dbReference>
<evidence type="ECO:0000256" key="1">
    <source>
        <dbReference type="ARBA" id="ARBA00001974"/>
    </source>
</evidence>
<comment type="cofactor">
    <cofactor evidence="1 11">
        <name>FAD</name>
        <dbReference type="ChEBI" id="CHEBI:57692"/>
    </cofactor>
</comment>
<dbReference type="EC" id="1.14.15.45" evidence="11"/>
<evidence type="ECO:0000256" key="8">
    <source>
        <dbReference type="ARBA" id="ARBA00023033"/>
    </source>
</evidence>
<evidence type="ECO:0000256" key="4">
    <source>
        <dbReference type="ARBA" id="ARBA00022688"/>
    </source>
</evidence>
<protein>
    <recommendedName>
        <fullName evidence="11">Ubiquinone biosynthesis monooxygenase COQ6, mitochondrial</fullName>
        <ecNumber evidence="11">1.14.15.45</ecNumber>
    </recommendedName>
    <alternativeName>
        <fullName evidence="11">2-methoxy-6-polyprenolphenol 4-hydroxylase</fullName>
        <ecNumber evidence="11">1.14.15.46</ecNumber>
    </alternativeName>
</protein>
<dbReference type="Proteomes" id="UP000076874">
    <property type="component" value="Unassembled WGS sequence"/>
</dbReference>
<reference evidence="13 14" key="1">
    <citation type="journal article" date="2016" name="Genome Biol. Evol.">
        <title>Divergent and convergent evolution of fungal pathogenicity.</title>
        <authorList>
            <person name="Shang Y."/>
            <person name="Xiao G."/>
            <person name="Zheng P."/>
            <person name="Cen K."/>
            <person name="Zhan S."/>
            <person name="Wang C."/>
        </authorList>
    </citation>
    <scope>NUCLEOTIDE SEQUENCE [LARGE SCALE GENOMIC DNA]</scope>
    <source>
        <strain evidence="13 14">RCEF 264</strain>
    </source>
</reference>
<sequence>MISSRTAAHFVCRSCTRRLVVQRRQRFATASTRTTTTTTGSNDIYDVVCIGGGPAGLSLLAALRANPITAGLRLALVEAQSLRSLRDWAPVPDQFANRCSSLTPASARFLASVGAWPHLRRDRVQAYQAMQVWDGVTGARIAFDWPPGSAPATPDTGSNIAYMVENVNLTGGLLRRLDELGGVDVFDATRVDHIGFGDSDSGSISDCDSAGAGGLDLSMWPAVHLSGGKKPLLARLLVGADGANSPVRSFAGIAARGWAYDRHGVVATMLLEEGPGSFASGGVDAFKTAYQRFLPTGPVALLPMPGRYATLVWSTTPERAARLKSLAPSDFTAMVHAAFRLRPVDLTYMHEMAGGQREEVAWRLENETTAGATPMQNEADAGDAYGVLTQSTPLPPAIAGVQPGSVASFPLRLQHADTYIGERVALVGDAAHTVHPLAGQGLNQGQADVASLARTIAYAVGHGQDLGVRTSLEPYPAERYAANHVLMGVCDKLHKVYAVERGPLVPLRSLGLRAVDALRPLKTFLMSQAAGDSSGGMRL</sequence>
<dbReference type="PRINTS" id="PR00420">
    <property type="entry name" value="RNGMNOXGNASE"/>
</dbReference>
<evidence type="ECO:0000256" key="6">
    <source>
        <dbReference type="ARBA" id="ARBA00022827"/>
    </source>
</evidence>
<dbReference type="NCBIfam" id="TIGR01988">
    <property type="entry name" value="Ubi-OHases"/>
    <property type="match status" value="1"/>
</dbReference>
<dbReference type="GO" id="GO:0016712">
    <property type="term" value="F:oxidoreductase activity, acting on paired donors, with incorporation or reduction of molecular oxygen, reduced flavin or flavoprotein as one donor, and incorporation of one atom of oxygen"/>
    <property type="evidence" value="ECO:0007669"/>
    <property type="project" value="UniProtKB-UniRule"/>
</dbReference>
<comment type="catalytic activity">
    <reaction evidence="11">
        <text>a 2-methoxy-6-(all-trans-polyprenyl)phenol + 2 reduced [2Fe-2S]-[ferredoxin] + O2 + 2 H(+) = a 2-methoxy-6-(all-trans-polyprenyl)benzene-1,4-diol + 2 oxidized [2Fe-2S]-[ferredoxin] + H2O</text>
        <dbReference type="Rhea" id="RHEA:81183"/>
        <dbReference type="Rhea" id="RHEA-COMP:9551"/>
        <dbReference type="Rhea" id="RHEA-COMP:10000"/>
        <dbReference type="Rhea" id="RHEA-COMP:10001"/>
        <dbReference type="Rhea" id="RHEA-COMP:10858"/>
        <dbReference type="ChEBI" id="CHEBI:15377"/>
        <dbReference type="ChEBI" id="CHEBI:15378"/>
        <dbReference type="ChEBI" id="CHEBI:15379"/>
        <dbReference type="ChEBI" id="CHEBI:33737"/>
        <dbReference type="ChEBI" id="CHEBI:33738"/>
        <dbReference type="ChEBI" id="CHEBI:62731"/>
        <dbReference type="ChEBI" id="CHEBI:84166"/>
        <dbReference type="EC" id="1.14.15.46"/>
    </reaction>
</comment>
<comment type="subcellular location">
    <subcellularLocation>
        <location evidence="11">Mitochondrion inner membrane</location>
        <topology evidence="11">Peripheral membrane protein</topology>
        <orientation evidence="11">Matrix side</orientation>
    </subcellularLocation>
</comment>
<evidence type="ECO:0000256" key="10">
    <source>
        <dbReference type="ARBA" id="ARBA00023136"/>
    </source>
</evidence>
<dbReference type="Pfam" id="PF01494">
    <property type="entry name" value="FAD_binding_3"/>
    <property type="match status" value="2"/>
</dbReference>
<keyword evidence="9 11" id="KW-0496">Mitochondrion</keyword>
<dbReference type="InterPro" id="IPR010971">
    <property type="entry name" value="UbiH/COQ6"/>
</dbReference>
<dbReference type="PANTHER" id="PTHR43876:SF7">
    <property type="entry name" value="UBIQUINONE BIOSYNTHESIS MONOOXYGENASE COQ6, MITOCHONDRIAL"/>
    <property type="match status" value="1"/>
</dbReference>
<dbReference type="SUPFAM" id="SSF51905">
    <property type="entry name" value="FAD/NAD(P)-binding domain"/>
    <property type="match status" value="1"/>
</dbReference>
<organism evidence="13 14">
    <name type="scientific">Niveomyces insectorum RCEF 264</name>
    <dbReference type="NCBI Taxonomy" id="1081102"/>
    <lineage>
        <taxon>Eukaryota</taxon>
        <taxon>Fungi</taxon>
        <taxon>Dikarya</taxon>
        <taxon>Ascomycota</taxon>
        <taxon>Pezizomycotina</taxon>
        <taxon>Sordariomycetes</taxon>
        <taxon>Hypocreomycetidae</taxon>
        <taxon>Hypocreales</taxon>
        <taxon>Cordycipitaceae</taxon>
        <taxon>Niveomyces</taxon>
    </lineage>
</organism>
<keyword evidence="8 11" id="KW-0503">Monooxygenase</keyword>
<evidence type="ECO:0000256" key="9">
    <source>
        <dbReference type="ARBA" id="ARBA00023128"/>
    </source>
</evidence>
<keyword evidence="4 11" id="KW-0831">Ubiquinone biosynthesis</keyword>
<comment type="pathway">
    <text evidence="11">Cofactor biosynthesis; ubiquinone biosynthesis.</text>
</comment>
<dbReference type="OrthoDB" id="683240at2759"/>
<dbReference type="InterPro" id="IPR051205">
    <property type="entry name" value="UbiH/COQ6_monooxygenase"/>
</dbReference>
<comment type="similarity">
    <text evidence="2 11">Belongs to the UbiH/COQ6 family.</text>
</comment>
<proteinExistence type="inferred from homology"/>
<comment type="catalytic activity">
    <reaction evidence="11">
        <text>a 4-hydroxy-3-(all-trans-polyprenyl)benzoate + 2 reduced [2Fe-2S]-[ferredoxin] + O2 + 2 H(+) = a 3,4-dihydroxy-5-(all-trans-polyprenyl)benzoate + 2 oxidized [2Fe-2S]-[ferredoxin] + H2O</text>
        <dbReference type="Rhea" id="RHEA:81195"/>
        <dbReference type="Rhea" id="RHEA-COMP:9514"/>
        <dbReference type="Rhea" id="RHEA-COMP:10000"/>
        <dbReference type="Rhea" id="RHEA-COMP:10001"/>
        <dbReference type="Rhea" id="RHEA-COMP:10930"/>
        <dbReference type="ChEBI" id="CHEBI:15377"/>
        <dbReference type="ChEBI" id="CHEBI:15378"/>
        <dbReference type="ChEBI" id="CHEBI:15379"/>
        <dbReference type="ChEBI" id="CHEBI:33737"/>
        <dbReference type="ChEBI" id="CHEBI:33738"/>
        <dbReference type="ChEBI" id="CHEBI:64694"/>
        <dbReference type="ChEBI" id="CHEBI:78396"/>
        <dbReference type="EC" id="1.14.15.45"/>
    </reaction>
</comment>
<evidence type="ECO:0000313" key="13">
    <source>
        <dbReference type="EMBL" id="OAA62020.1"/>
    </source>
</evidence>
<dbReference type="EC" id="1.14.15.46" evidence="11"/>